<name>A0A2U8E5I4_9BACT</name>
<keyword evidence="2" id="KW-1185">Reference proteome</keyword>
<evidence type="ECO:0000313" key="1">
    <source>
        <dbReference type="EMBL" id="AWI10025.1"/>
    </source>
</evidence>
<dbReference type="Proteomes" id="UP000244896">
    <property type="component" value="Chromosome"/>
</dbReference>
<accession>A0A2U8E5I4</accession>
<organism evidence="1 2">
    <name type="scientific">Ereboglobus luteus</name>
    <dbReference type="NCBI Taxonomy" id="1796921"/>
    <lineage>
        <taxon>Bacteria</taxon>
        <taxon>Pseudomonadati</taxon>
        <taxon>Verrucomicrobiota</taxon>
        <taxon>Opitutia</taxon>
        <taxon>Opitutales</taxon>
        <taxon>Opitutaceae</taxon>
        <taxon>Ereboglobus</taxon>
    </lineage>
</organism>
<dbReference type="EMBL" id="CP023004">
    <property type="protein sequence ID" value="AWI10025.1"/>
    <property type="molecule type" value="Genomic_DNA"/>
</dbReference>
<dbReference type="KEGG" id="elut:CKA38_12870"/>
<dbReference type="RefSeq" id="WP_108825840.1">
    <property type="nucleotide sequence ID" value="NZ_CP023004.1"/>
</dbReference>
<evidence type="ECO:0000313" key="2">
    <source>
        <dbReference type="Proteomes" id="UP000244896"/>
    </source>
</evidence>
<proteinExistence type="predicted"/>
<dbReference type="AlphaFoldDB" id="A0A2U8E5I4"/>
<protein>
    <submittedName>
        <fullName evidence="1">Uncharacterized protein</fullName>
    </submittedName>
</protein>
<gene>
    <name evidence="1" type="ORF">CKA38_12870</name>
</gene>
<reference evidence="1 2" key="1">
    <citation type="journal article" date="2018" name="Syst. Appl. Microbiol.">
        <title>Ereboglobus luteus gen. nov. sp. nov. from cockroach guts, and new insights into the oxygen relationship of the genera Opitutus and Didymococcus (Verrucomicrobia: Opitutaceae).</title>
        <authorList>
            <person name="Tegtmeier D."/>
            <person name="Belitz A."/>
            <person name="Radek R."/>
            <person name="Heimerl T."/>
            <person name="Brune A."/>
        </authorList>
    </citation>
    <scope>NUCLEOTIDE SEQUENCE [LARGE SCALE GENOMIC DNA]</scope>
    <source>
        <strain evidence="1 2">Ho45</strain>
    </source>
</reference>
<sequence>MYKEHLDRLEDEYKKIAARVEEVRKKKPVIQKATEAKLAYVKNYKARDELVVGEYFKPAVFALSESTLAKNKSLLSFCTAKEFTQCALSGQKPRVDAELAKIQRTAAAKLNDLKAGIAALGKLQAKKMKRDAARDAVQEAIFAISDSILIMNDGLQAQLRYWAGRCAEIYRDDAPAKNAHNNGKVAKIAAALGTALNDFAQQISKSETALNQS</sequence>